<feature type="compositionally biased region" description="Basic and acidic residues" evidence="9">
    <location>
        <begin position="997"/>
        <end position="1007"/>
    </location>
</feature>
<dbReference type="OrthoDB" id="331602at2759"/>
<evidence type="ECO:0000256" key="5">
    <source>
        <dbReference type="ARBA" id="ARBA00022776"/>
    </source>
</evidence>
<protein>
    <recommendedName>
        <fullName evidence="3">Spindle assembly checkpoint component MAD1</fullName>
    </recommendedName>
</protein>
<keyword evidence="4" id="KW-0132">Cell division</keyword>
<feature type="compositionally biased region" description="Basic and acidic residues" evidence="9">
    <location>
        <begin position="1077"/>
        <end position="1090"/>
    </location>
</feature>
<dbReference type="Gene3D" id="6.10.250.90">
    <property type="match status" value="1"/>
</dbReference>
<feature type="region of interest" description="Disordered" evidence="9">
    <location>
        <begin position="1431"/>
        <end position="1465"/>
    </location>
</feature>
<evidence type="ECO:0000256" key="3">
    <source>
        <dbReference type="ARBA" id="ARBA00022019"/>
    </source>
</evidence>
<dbReference type="InterPro" id="IPR027267">
    <property type="entry name" value="AH/BAR_dom_sf"/>
</dbReference>
<keyword evidence="5" id="KW-0498">Mitosis</keyword>
<evidence type="ECO:0000256" key="2">
    <source>
        <dbReference type="ARBA" id="ARBA00008029"/>
    </source>
</evidence>
<name>A0A3M7E4L0_HORWE</name>
<keyword evidence="8" id="KW-0175">Coiled coil</keyword>
<feature type="coiled-coil region" evidence="8">
    <location>
        <begin position="1324"/>
        <end position="1386"/>
    </location>
</feature>
<evidence type="ECO:0000313" key="11">
    <source>
        <dbReference type="EMBL" id="RMY71552.1"/>
    </source>
</evidence>
<dbReference type="GO" id="GO:0007094">
    <property type="term" value="P:mitotic spindle assembly checkpoint signaling"/>
    <property type="evidence" value="ECO:0007669"/>
    <property type="project" value="InterPro"/>
</dbReference>
<feature type="coiled-coil region" evidence="8">
    <location>
        <begin position="33"/>
        <end position="67"/>
    </location>
</feature>
<dbReference type="CDD" id="cd09264">
    <property type="entry name" value="AP_Syp1_MHD"/>
    <property type="match status" value="1"/>
</dbReference>
<dbReference type="GO" id="GO:0000776">
    <property type="term" value="C:kinetochore"/>
    <property type="evidence" value="ECO:0007669"/>
    <property type="project" value="TreeGrafter"/>
</dbReference>
<feature type="compositionally biased region" description="Polar residues" evidence="9">
    <location>
        <begin position="534"/>
        <end position="550"/>
    </location>
</feature>
<sequence>MDNAAQRSDYPNIVAQVPPSQAVDVLNDRVRQINKLNTSVADWLRERRQLEEQYAAGLKRLARKQLEECGDIGIFSVPWDALKDAAGTMADSHSTLASKIGADAETPLRDFGTNNREMQAMTTIQGNLASMARDVDRAQQKIDRLVGKGDKAETNKVASATSELDNANGQWESQAPFVFENLQAVDESRLNLLRDALTQIQTHEVDLVTRTQSGAEHCLNVLLSMQTEDEIKTFTLKAAQGRPRAERPHRPSVPTPSRAPPPSGLQTPTAAPAEDESQRSESIPDDKRRSKFLNRMGTVLKGKRGKDKTPAQLEPMSESPERKPKASPFGGSFGNRLGKSKNSTLDAPDDSSTRDRPRSPLRRGSEIMETPAGDRDVPKSPGPAEPAPQTNGVDDITPIPGPVQSGGHQGDLAGLEPPKAAVNEPEPAPEPQQDSEGFTVRPEHNDPIMQAQMDAAATGEATAPAYNVNIRDAPIQEEGGDSDAALASMANKLQAPPSTVGRNNTVRGRRGRPVSSVPSTFIPPAEETVPEPTKSPTSPSLQTPTEATTESAREMPTSPQLPTQPTSQPTSPGTAPALSPSPSGAFAPAAAGEGLGAVGGAAAGAAFSPFSSSTSPFRPESRATGDHTTDAGSIRSGRSLTSTGSQGLGKHTELHEPGLNSSIVETVSARFEDGNAVHSSLTGEIALAYHPADFSSPFGTENIKLENFSSLEKVAPNPAFITQVPDKEGEYSINLGQITKTQIAFKYQVRGDDNGSQAPLLIKPAFRIEANQASVIVNYSLNPAFDLQGREIVTLSGVMLALTLEGAKATSCQSKPQGSFSRERNLIYWQLGEITLKAGAAPEKLLARFATESEATGGHVETRWEVTGEHAANLGSGLAVSMQGQGAGGEGADPFADEDASAGAWKNVQGARKLPCFLRTTFRASVVGASRADRRIDQFPNPEVYLDSMAAAEATFEPVLGSHRPYIAAPARSGTMSREHQPTWDFLSGDHVSPPPKPREQQFRETLKQSTVARADANNENLRAQLNTLQYELDSLKQERELSTLNHQQEVRDANNRAETDFKARQTAENEAAAARKKAEAASRELVDVQDRTTNEKLQLEKKIRNLQDDNRSLREDLEDAQSELQGQERQNRHAQGELEQKYTTLQASVEGIQQDLEAKVNALQTTQQKLVQKETQAGDLENEVLRLKAQTGDSDTLAVIKKELSEQVAYIRKLEASNRDQATELKQIQKAHKNIEVVEEEKRSLEARVRMMEDLRRELSEAQLQKRIFEDEKRSWTSYLEVEAAGETDMKYETPEQMARAFLQERLERLSLVDKLGSIQPEMNVKEERLQKLEEEKAKLNAELEKLRTISPAPTPAPATDGKAMMRLQRQKNLVTKEVEYLRAQMKTFEAEEAEFNPEQVDEERMKRIHELEDMVENYRSELQGLHADLSKLESQTQLPPPQTPKKRSREEDEADDERLGELRRKMRTLQDDLEKLQGRNTFLEAELEASVSQVSSLRETSRLRVLEVRNNPTAEVEAIKMETLRVLRDENAALLAQVEGKPHGSKVVPVSSLDNARLQLEEMKSQIKQNEKKTMRLKQIWGSKSLEFREAVCSILGWRLDFMPNGRVKATSILYPNHINKDGEEEENSIVFDGENGTMKVSGGPQSVFAGEIKGMIEFWVEGRKEIPCFLAACTLEFYDRTTRATRA</sequence>
<keyword evidence="7" id="KW-0131">Cell cycle</keyword>
<dbReference type="InterPro" id="IPR001060">
    <property type="entry name" value="FCH_dom"/>
</dbReference>
<keyword evidence="6" id="KW-0539">Nucleus</keyword>
<feature type="compositionally biased region" description="Basic and acidic residues" evidence="9">
    <location>
        <begin position="276"/>
        <end position="288"/>
    </location>
</feature>
<dbReference type="FunFam" id="1.20.1270.60:FF:000102">
    <property type="entry name" value="WGS project CABT00000000 data, contig 2.23"/>
    <property type="match status" value="1"/>
</dbReference>
<dbReference type="InterPro" id="IPR049609">
    <property type="entry name" value="Syp1-like_MHD"/>
</dbReference>
<gene>
    <name evidence="11" type="ORF">D0863_05091</name>
</gene>
<evidence type="ECO:0000259" key="10">
    <source>
        <dbReference type="PROSITE" id="PS51072"/>
    </source>
</evidence>
<feature type="compositionally biased region" description="Pro residues" evidence="9">
    <location>
        <begin position="251"/>
        <end position="263"/>
    </location>
</feature>
<feature type="domain" description="MHD" evidence="10">
    <location>
        <begin position="656"/>
        <end position="911"/>
    </location>
</feature>
<feature type="region of interest" description="Disordered" evidence="9">
    <location>
        <begin position="609"/>
        <end position="660"/>
    </location>
</feature>
<evidence type="ECO:0000256" key="8">
    <source>
        <dbReference type="SAM" id="Coils"/>
    </source>
</evidence>
<evidence type="ECO:0000256" key="6">
    <source>
        <dbReference type="ARBA" id="ARBA00023242"/>
    </source>
</evidence>
<feature type="compositionally biased region" description="Basic and acidic residues" evidence="9">
    <location>
        <begin position="351"/>
        <end position="378"/>
    </location>
</feature>
<feature type="compositionally biased region" description="Polar residues" evidence="9">
    <location>
        <begin position="636"/>
        <end position="645"/>
    </location>
</feature>
<dbReference type="Pfam" id="PF05557">
    <property type="entry name" value="MAD"/>
    <property type="match status" value="1"/>
</dbReference>
<feature type="region of interest" description="Disordered" evidence="9">
    <location>
        <begin position="237"/>
        <end position="588"/>
    </location>
</feature>
<dbReference type="GO" id="GO:0051315">
    <property type="term" value="P:attachment of mitotic spindle microtubules to kinetochore"/>
    <property type="evidence" value="ECO:0007669"/>
    <property type="project" value="TreeGrafter"/>
</dbReference>
<dbReference type="Pfam" id="PF10291">
    <property type="entry name" value="muHD"/>
    <property type="match status" value="1"/>
</dbReference>
<dbReference type="PANTHER" id="PTHR23168">
    <property type="entry name" value="MITOTIC SPINDLE ASSEMBLY CHECKPOINT PROTEIN MAD1 MITOTIC ARREST DEFICIENT-LIKE PROTEIN 1"/>
    <property type="match status" value="1"/>
</dbReference>
<feature type="compositionally biased region" description="Low complexity" evidence="9">
    <location>
        <begin position="556"/>
        <end position="588"/>
    </location>
</feature>
<dbReference type="PANTHER" id="PTHR23168:SF0">
    <property type="entry name" value="MITOTIC SPINDLE ASSEMBLY CHECKPOINT PROTEIN MAD1"/>
    <property type="match status" value="1"/>
</dbReference>
<dbReference type="SUPFAM" id="SSF103657">
    <property type="entry name" value="BAR/IMD domain-like"/>
    <property type="match status" value="1"/>
</dbReference>
<evidence type="ECO:0000313" key="12">
    <source>
        <dbReference type="Proteomes" id="UP000269276"/>
    </source>
</evidence>
<evidence type="ECO:0000256" key="9">
    <source>
        <dbReference type="SAM" id="MobiDB-lite"/>
    </source>
</evidence>
<dbReference type="Gene3D" id="3.30.457.60">
    <property type="match status" value="1"/>
</dbReference>
<evidence type="ECO:0000256" key="1">
    <source>
        <dbReference type="ARBA" id="ARBA00004123"/>
    </source>
</evidence>
<feature type="compositionally biased region" description="Low complexity" evidence="9">
    <location>
        <begin position="451"/>
        <end position="465"/>
    </location>
</feature>
<dbReference type="SMART" id="SM00055">
    <property type="entry name" value="FCH"/>
    <property type="match status" value="1"/>
</dbReference>
<dbReference type="SUPFAM" id="SSF75704">
    <property type="entry name" value="Mitotic arrest deficient-like 1, Mad1"/>
    <property type="match status" value="1"/>
</dbReference>
<feature type="region of interest" description="Disordered" evidence="9">
    <location>
        <begin position="977"/>
        <end position="1007"/>
    </location>
</feature>
<dbReference type="CDD" id="cd07650">
    <property type="entry name" value="F-BAR_Syp1p_like"/>
    <property type="match status" value="1"/>
</dbReference>
<organism evidence="11 12">
    <name type="scientific">Hortaea werneckii</name>
    <name type="common">Black yeast</name>
    <name type="synonym">Cladosporium werneckii</name>
    <dbReference type="NCBI Taxonomy" id="91943"/>
    <lineage>
        <taxon>Eukaryota</taxon>
        <taxon>Fungi</taxon>
        <taxon>Dikarya</taxon>
        <taxon>Ascomycota</taxon>
        <taxon>Pezizomycotina</taxon>
        <taxon>Dothideomycetes</taxon>
        <taxon>Dothideomycetidae</taxon>
        <taxon>Mycosphaerellales</taxon>
        <taxon>Teratosphaeriaceae</taxon>
        <taxon>Hortaea</taxon>
    </lineage>
</organism>
<dbReference type="InterPro" id="IPR018808">
    <property type="entry name" value="Muniscin_C"/>
</dbReference>
<dbReference type="Pfam" id="PF00611">
    <property type="entry name" value="FCH"/>
    <property type="match status" value="1"/>
</dbReference>
<dbReference type="Proteomes" id="UP000269276">
    <property type="component" value="Unassembled WGS sequence"/>
</dbReference>
<evidence type="ECO:0000256" key="7">
    <source>
        <dbReference type="ARBA" id="ARBA00023306"/>
    </source>
</evidence>
<feature type="compositionally biased region" description="Low complexity" evidence="9">
    <location>
        <begin position="416"/>
        <end position="425"/>
    </location>
</feature>
<feature type="compositionally biased region" description="Basic and acidic residues" evidence="9">
    <location>
        <begin position="619"/>
        <end position="629"/>
    </location>
</feature>
<comment type="similarity">
    <text evidence="2">Belongs to the MAD1 family.</text>
</comment>
<dbReference type="GO" id="GO:0051301">
    <property type="term" value="P:cell division"/>
    <property type="evidence" value="ECO:0007669"/>
    <property type="project" value="UniProtKB-KW"/>
</dbReference>
<comment type="subcellular location">
    <subcellularLocation>
        <location evidence="1">Nucleus</location>
    </subcellularLocation>
</comment>
<dbReference type="GO" id="GO:0072686">
    <property type="term" value="C:mitotic spindle"/>
    <property type="evidence" value="ECO:0007669"/>
    <property type="project" value="TreeGrafter"/>
</dbReference>
<dbReference type="VEuPathDB" id="FungiDB:BTJ68_00294"/>
<dbReference type="InterPro" id="IPR008672">
    <property type="entry name" value="Mad1"/>
</dbReference>
<reference evidence="11 12" key="1">
    <citation type="journal article" date="2018" name="BMC Genomics">
        <title>Genomic evidence for intraspecific hybridization in a clonal and extremely halotolerant yeast.</title>
        <authorList>
            <person name="Gostincar C."/>
            <person name="Stajich J.E."/>
            <person name="Zupancic J."/>
            <person name="Zalar P."/>
            <person name="Gunde-Cimerman N."/>
        </authorList>
    </citation>
    <scope>NUCLEOTIDE SEQUENCE [LARGE SCALE GENOMIC DNA]</scope>
    <source>
        <strain evidence="11 12">EXF-2682</strain>
    </source>
</reference>
<feature type="region of interest" description="Disordered" evidence="9">
    <location>
        <begin position="1065"/>
        <end position="1090"/>
    </location>
</feature>
<feature type="coiled-coil region" evidence="8">
    <location>
        <begin position="1555"/>
        <end position="1582"/>
    </location>
</feature>
<proteinExistence type="inferred from homology"/>
<dbReference type="Gene3D" id="1.20.5.170">
    <property type="match status" value="1"/>
</dbReference>
<dbReference type="EMBL" id="QWIP01000142">
    <property type="protein sequence ID" value="RMY71552.1"/>
    <property type="molecule type" value="Genomic_DNA"/>
</dbReference>
<dbReference type="Gene3D" id="1.20.1270.60">
    <property type="entry name" value="Arfaptin homology (AH) domain/BAR domain"/>
    <property type="match status" value="1"/>
</dbReference>
<accession>A0A3M7E4L0</accession>
<comment type="caution">
    <text evidence="11">The sequence shown here is derived from an EMBL/GenBank/DDBJ whole genome shotgun (WGS) entry which is preliminary data.</text>
</comment>
<evidence type="ECO:0000256" key="4">
    <source>
        <dbReference type="ARBA" id="ARBA00022618"/>
    </source>
</evidence>
<feature type="coiled-coil region" evidence="8">
    <location>
        <begin position="128"/>
        <end position="155"/>
    </location>
</feature>
<dbReference type="PROSITE" id="PS51072">
    <property type="entry name" value="MHD"/>
    <property type="match status" value="1"/>
</dbReference>
<dbReference type="InterPro" id="IPR028565">
    <property type="entry name" value="MHD"/>
</dbReference>
<dbReference type="GO" id="GO:0005635">
    <property type="term" value="C:nuclear envelope"/>
    <property type="evidence" value="ECO:0007669"/>
    <property type="project" value="TreeGrafter"/>
</dbReference>